<proteinExistence type="inferred from homology"/>
<sequence length="413" mass="45665">MDMLDGERGPGTASSPVNLVDPDLYAAGDPFAVWRWLRENRPVHWHEPTHMPGFWAVSRYDDVRAVLHDPATFSSASGILLRPQAQGVDPGGGRTLALTDPPRHGQLRQVVARWFAAPSVRALEERMRETVRLVLRRAVERETVDFVTDVAARLPLYVICGLLGAAPDDYEQLFVMTSRAFGDEDAVSRSAAHTEILRYFMRLVAERRRTPHDDLVGALVTAAVGDARLTTQEILLSCDNLLVAGTENVRLSASGGMQAFLTEPAQWARLVTNPRLASSAVEEILRYTSPATHIMRTATTATRLGDRPIEAGERVVVWLPSANRDERIFDAPERCDIERSPNRHVALGSGEHFCLGALLARLQLRVLFEELAHSVDVEPDGPPRRLRSIVVNGLAELPVRMTYRAEASGTGPR</sequence>
<dbReference type="PANTHER" id="PTHR46696">
    <property type="entry name" value="P450, PUTATIVE (EUROFUNG)-RELATED"/>
    <property type="match status" value="1"/>
</dbReference>
<dbReference type="GO" id="GO:0008395">
    <property type="term" value="F:steroid hydroxylase activity"/>
    <property type="evidence" value="ECO:0007669"/>
    <property type="project" value="TreeGrafter"/>
</dbReference>
<dbReference type="GO" id="GO:0036199">
    <property type="term" value="F:cholest-4-en-3-one 26-monooxygenase activity"/>
    <property type="evidence" value="ECO:0007669"/>
    <property type="project" value="TreeGrafter"/>
</dbReference>
<dbReference type="Gene3D" id="1.10.630.10">
    <property type="entry name" value="Cytochrome P450"/>
    <property type="match status" value="1"/>
</dbReference>
<evidence type="ECO:0000313" key="8">
    <source>
        <dbReference type="Proteomes" id="UP001143480"/>
    </source>
</evidence>
<reference evidence="7" key="2">
    <citation type="submission" date="2023-01" db="EMBL/GenBank/DDBJ databases">
        <authorList>
            <person name="Sun Q."/>
            <person name="Evtushenko L."/>
        </authorList>
    </citation>
    <scope>NUCLEOTIDE SEQUENCE</scope>
    <source>
        <strain evidence="7">VKM Ac-1321</strain>
    </source>
</reference>
<dbReference type="GO" id="GO:0006707">
    <property type="term" value="P:cholesterol catabolic process"/>
    <property type="evidence" value="ECO:0007669"/>
    <property type="project" value="TreeGrafter"/>
</dbReference>
<dbReference type="EMBL" id="BSFP01000021">
    <property type="protein sequence ID" value="GLL02149.1"/>
    <property type="molecule type" value="Genomic_DNA"/>
</dbReference>
<evidence type="ECO:0000256" key="6">
    <source>
        <dbReference type="ARBA" id="ARBA00023033"/>
    </source>
</evidence>
<dbReference type="RefSeq" id="WP_271189234.1">
    <property type="nucleotide sequence ID" value="NZ_BSFP01000021.1"/>
</dbReference>
<dbReference type="GO" id="GO:0020037">
    <property type="term" value="F:heme binding"/>
    <property type="evidence" value="ECO:0007669"/>
    <property type="project" value="InterPro"/>
</dbReference>
<organism evidence="7 8">
    <name type="scientific">Dactylosporangium matsuzakiense</name>
    <dbReference type="NCBI Taxonomy" id="53360"/>
    <lineage>
        <taxon>Bacteria</taxon>
        <taxon>Bacillati</taxon>
        <taxon>Actinomycetota</taxon>
        <taxon>Actinomycetes</taxon>
        <taxon>Micromonosporales</taxon>
        <taxon>Micromonosporaceae</taxon>
        <taxon>Dactylosporangium</taxon>
    </lineage>
</organism>
<name>A0A9W6KKF4_9ACTN</name>
<evidence type="ECO:0000256" key="2">
    <source>
        <dbReference type="ARBA" id="ARBA00022617"/>
    </source>
</evidence>
<protein>
    <submittedName>
        <fullName evidence="7">Cytochrome P450 126</fullName>
    </submittedName>
</protein>
<keyword evidence="4" id="KW-0560">Oxidoreductase</keyword>
<dbReference type="PRINTS" id="PR00359">
    <property type="entry name" value="BP450"/>
</dbReference>
<keyword evidence="3" id="KW-0479">Metal-binding</keyword>
<dbReference type="SUPFAM" id="SSF48264">
    <property type="entry name" value="Cytochrome P450"/>
    <property type="match status" value="1"/>
</dbReference>
<dbReference type="Proteomes" id="UP001143480">
    <property type="component" value="Unassembled WGS sequence"/>
</dbReference>
<keyword evidence="2" id="KW-0349">Heme</keyword>
<keyword evidence="5" id="KW-0408">Iron</keyword>
<evidence type="ECO:0000256" key="3">
    <source>
        <dbReference type="ARBA" id="ARBA00022723"/>
    </source>
</evidence>
<dbReference type="PANTHER" id="PTHR46696:SF4">
    <property type="entry name" value="BIOTIN BIOSYNTHESIS CYTOCHROME P450"/>
    <property type="match status" value="1"/>
</dbReference>
<evidence type="ECO:0000256" key="5">
    <source>
        <dbReference type="ARBA" id="ARBA00023004"/>
    </source>
</evidence>
<dbReference type="GO" id="GO:0017000">
    <property type="term" value="P:antibiotic biosynthetic process"/>
    <property type="evidence" value="ECO:0007669"/>
    <property type="project" value="UniProtKB-ARBA"/>
</dbReference>
<dbReference type="InterPro" id="IPR036396">
    <property type="entry name" value="Cyt_P450_sf"/>
</dbReference>
<comment type="similarity">
    <text evidence="1">Belongs to the cytochrome P450 family.</text>
</comment>
<accession>A0A9W6KKF4</accession>
<comment type="caution">
    <text evidence="7">The sequence shown here is derived from an EMBL/GenBank/DDBJ whole genome shotgun (WGS) entry which is preliminary data.</text>
</comment>
<dbReference type="AlphaFoldDB" id="A0A9W6KKF4"/>
<evidence type="ECO:0000256" key="4">
    <source>
        <dbReference type="ARBA" id="ARBA00023002"/>
    </source>
</evidence>
<dbReference type="GO" id="GO:0005506">
    <property type="term" value="F:iron ion binding"/>
    <property type="evidence" value="ECO:0007669"/>
    <property type="project" value="InterPro"/>
</dbReference>
<gene>
    <name evidence="7" type="primary">cyp126</name>
    <name evidence="7" type="ORF">GCM10017581_038910</name>
</gene>
<keyword evidence="8" id="KW-1185">Reference proteome</keyword>
<dbReference type="FunFam" id="1.10.630.10:FF:000018">
    <property type="entry name" value="Cytochrome P450 monooxygenase"/>
    <property type="match status" value="1"/>
</dbReference>
<evidence type="ECO:0000313" key="7">
    <source>
        <dbReference type="EMBL" id="GLL02149.1"/>
    </source>
</evidence>
<dbReference type="InterPro" id="IPR002397">
    <property type="entry name" value="Cyt_P450_B"/>
</dbReference>
<reference evidence="7" key="1">
    <citation type="journal article" date="2014" name="Int. J. Syst. Evol. Microbiol.">
        <title>Complete genome sequence of Corynebacterium casei LMG S-19264T (=DSM 44701T), isolated from a smear-ripened cheese.</title>
        <authorList>
            <consortium name="US DOE Joint Genome Institute (JGI-PGF)"/>
            <person name="Walter F."/>
            <person name="Albersmeier A."/>
            <person name="Kalinowski J."/>
            <person name="Ruckert C."/>
        </authorList>
    </citation>
    <scope>NUCLEOTIDE SEQUENCE</scope>
    <source>
        <strain evidence="7">VKM Ac-1321</strain>
    </source>
</reference>
<evidence type="ECO:0000256" key="1">
    <source>
        <dbReference type="ARBA" id="ARBA00010617"/>
    </source>
</evidence>
<keyword evidence="6" id="KW-0503">Monooxygenase</keyword>
<dbReference type="InterPro" id="IPR001128">
    <property type="entry name" value="Cyt_P450"/>
</dbReference>
<dbReference type="Pfam" id="PF00067">
    <property type="entry name" value="p450"/>
    <property type="match status" value="1"/>
</dbReference>
<dbReference type="CDD" id="cd11033">
    <property type="entry name" value="CYP142-like"/>
    <property type="match status" value="1"/>
</dbReference>